<dbReference type="EMBL" id="BLAL01000285">
    <property type="protein sequence ID" value="GET00357.1"/>
    <property type="molecule type" value="Genomic_DNA"/>
</dbReference>
<evidence type="ECO:0000313" key="1">
    <source>
        <dbReference type="EMBL" id="GET00357.1"/>
    </source>
</evidence>
<dbReference type="SUPFAM" id="SSF81383">
    <property type="entry name" value="F-box domain"/>
    <property type="match status" value="1"/>
</dbReference>
<dbReference type="Proteomes" id="UP000615446">
    <property type="component" value="Unassembled WGS sequence"/>
</dbReference>
<organism evidence="1 2">
    <name type="scientific">Rhizophagus clarus</name>
    <dbReference type="NCBI Taxonomy" id="94130"/>
    <lineage>
        <taxon>Eukaryota</taxon>
        <taxon>Fungi</taxon>
        <taxon>Fungi incertae sedis</taxon>
        <taxon>Mucoromycota</taxon>
        <taxon>Glomeromycotina</taxon>
        <taxon>Glomeromycetes</taxon>
        <taxon>Glomerales</taxon>
        <taxon>Glomeraceae</taxon>
        <taxon>Rhizophagus</taxon>
    </lineage>
</organism>
<evidence type="ECO:0000313" key="2">
    <source>
        <dbReference type="Proteomes" id="UP000615446"/>
    </source>
</evidence>
<name>A0A8H3R1Y0_9GLOM</name>
<dbReference type="Gene3D" id="3.80.10.10">
    <property type="entry name" value="Ribonuclease Inhibitor"/>
    <property type="match status" value="1"/>
</dbReference>
<dbReference type="SUPFAM" id="SSF52047">
    <property type="entry name" value="RNI-like"/>
    <property type="match status" value="1"/>
</dbReference>
<gene>
    <name evidence="1" type="ORF">RCL2_002681700</name>
</gene>
<evidence type="ECO:0008006" key="3">
    <source>
        <dbReference type="Google" id="ProtNLM"/>
    </source>
</evidence>
<dbReference type="CDD" id="cd09917">
    <property type="entry name" value="F-box_SF"/>
    <property type="match status" value="1"/>
</dbReference>
<proteinExistence type="predicted"/>
<comment type="caution">
    <text evidence="1">The sequence shown here is derived from an EMBL/GenBank/DDBJ whole genome shotgun (WGS) entry which is preliminary data.</text>
</comment>
<protein>
    <recommendedName>
        <fullName evidence="3">F-box domain-containing protein</fullName>
    </recommendedName>
</protein>
<reference evidence="1" key="1">
    <citation type="submission" date="2019-10" db="EMBL/GenBank/DDBJ databases">
        <title>Conservation and host-specific expression of non-tandemly repeated heterogenous ribosome RNA gene in arbuscular mycorrhizal fungi.</title>
        <authorList>
            <person name="Maeda T."/>
            <person name="Kobayashi Y."/>
            <person name="Nakagawa T."/>
            <person name="Ezawa T."/>
            <person name="Yamaguchi K."/>
            <person name="Bino T."/>
            <person name="Nishimoto Y."/>
            <person name="Shigenobu S."/>
            <person name="Kawaguchi M."/>
        </authorList>
    </citation>
    <scope>NUCLEOTIDE SEQUENCE</scope>
    <source>
        <strain evidence="1">HR1</strain>
    </source>
</reference>
<accession>A0A8H3R1Y0</accession>
<sequence>MSQLPADCLNDIFEFLKDDIKTLYSCMLVNHLWCEVSVRIFWIDIRNYNTLIACLPNDSKEILYNNKIHISVPTSKPPIFNYSLFCKVLVIDKVYYKIGKLLIDQKFISLQNIYNNKHHIAVQEICKMIMNQSSLKSLIVFEPKILTFIPFIHYPGAKDCLKNISEFRCNTNISSEFFCQLSKICHNILLLDININNYISNELIDLISIQKNLKYVNITSKLIDTFPSLITTNLPNTLFKLKLCSTNFVSLLFIIKFTNLQELELSFDYEENFGDFERLKFAIFPKLQILKIKRALPESGLLIKFLENNGKYLKELHLSEFDGYWGDNSLNLSIAKFCTNLKKLTTGFRYKELETLKIVFNSCKYLESIKMWCGGFLLSEKEALKAVVKYSHENFSELIIYHVFTTQSRLFPEELESFFISWTSRVPLKSISLIVTTNHFYETSLDKYDENMEVIRKYIQLGVIEKFEVRDLNDDEYD</sequence>
<dbReference type="AlphaFoldDB" id="A0A8H3R1Y0"/>
<dbReference type="InterPro" id="IPR032675">
    <property type="entry name" value="LRR_dom_sf"/>
</dbReference>
<dbReference type="InterPro" id="IPR036047">
    <property type="entry name" value="F-box-like_dom_sf"/>
</dbReference>
<dbReference type="OrthoDB" id="2313610at2759"/>